<dbReference type="SFLD" id="SFLDS00029">
    <property type="entry name" value="Radical_SAM"/>
    <property type="match status" value="1"/>
</dbReference>
<keyword evidence="2" id="KW-0408">Iron</keyword>
<dbReference type="InterPro" id="IPR007197">
    <property type="entry name" value="rSAM"/>
</dbReference>
<reference evidence="5 6" key="1">
    <citation type="submission" date="2022-06" db="EMBL/GenBank/DDBJ databases">
        <title>Isolation of gut microbiota from human fecal samples.</title>
        <authorList>
            <person name="Pamer E.G."/>
            <person name="Barat B."/>
            <person name="Waligurski E."/>
            <person name="Medina S."/>
            <person name="Paddock L."/>
            <person name="Mostad J."/>
        </authorList>
    </citation>
    <scope>NUCLEOTIDE SEQUENCE [LARGE SCALE GENOMIC DNA]</scope>
    <source>
        <strain evidence="5 6">DFI.7.95</strain>
    </source>
</reference>
<dbReference type="Pfam" id="PF04055">
    <property type="entry name" value="Radical_SAM"/>
    <property type="match status" value="1"/>
</dbReference>
<dbReference type="PANTHER" id="PTHR43432:SF5">
    <property type="entry name" value="ELP3_MIAA_NIFB-LIKE RADICAL SAM CORE DOMAIN-CONTAINING PROTEIN"/>
    <property type="match status" value="1"/>
</dbReference>
<keyword evidence="6" id="KW-1185">Reference proteome</keyword>
<name>A0ABT1S9B7_9FIRM</name>
<sequence length="295" mass="33630">MKYIDAKTIIIHNKYPNAWFGNKYNMNIYRGCSHGCIYCDSRSDCYQIENFDEIVAKKDALIIIEKELRSKRNTGIVGTGSMSDPYNPLEKKHNLTRGALELVNSYGFGIGITTKSDIIIRDIDILKDINKHSPVCIGITITAAEDSLSQNIEPLAPSSLRRFDALAELSKNGIYTGILIMPILPFISDNEENIISIVKKGAECGIKYIYPAFGVTLRSGNREYFYHKLDQIYPGVSERYKMSFGYSYECLSPNYKELWRIFKKECDKYNIVYKMSDIIKGAEKSTQTKQLSMFS</sequence>
<dbReference type="InterPro" id="IPR040086">
    <property type="entry name" value="MJ0683-like"/>
</dbReference>
<dbReference type="Gene3D" id="3.80.30.30">
    <property type="match status" value="1"/>
</dbReference>
<dbReference type="EMBL" id="JANGAC010000004">
    <property type="protein sequence ID" value="MCQ4922935.1"/>
    <property type="molecule type" value="Genomic_DNA"/>
</dbReference>
<feature type="domain" description="Radical SAM core" evidence="4">
    <location>
        <begin position="26"/>
        <end position="195"/>
    </location>
</feature>
<gene>
    <name evidence="5" type="ORF">NE686_07560</name>
</gene>
<evidence type="ECO:0000256" key="1">
    <source>
        <dbReference type="ARBA" id="ARBA00022723"/>
    </source>
</evidence>
<dbReference type="Proteomes" id="UP001524478">
    <property type="component" value="Unassembled WGS sequence"/>
</dbReference>
<dbReference type="RefSeq" id="WP_256311013.1">
    <property type="nucleotide sequence ID" value="NZ_JANGAC010000004.1"/>
</dbReference>
<keyword evidence="1" id="KW-0479">Metal-binding</keyword>
<evidence type="ECO:0000313" key="5">
    <source>
        <dbReference type="EMBL" id="MCQ4922935.1"/>
    </source>
</evidence>
<dbReference type="InterPro" id="IPR058240">
    <property type="entry name" value="rSAM_sf"/>
</dbReference>
<accession>A0ABT1S9B7</accession>
<comment type="caution">
    <text evidence="5">The sequence shown here is derived from an EMBL/GenBank/DDBJ whole genome shotgun (WGS) entry which is preliminary data.</text>
</comment>
<organism evidence="5 6">
    <name type="scientific">Tissierella carlieri</name>
    <dbReference type="NCBI Taxonomy" id="689904"/>
    <lineage>
        <taxon>Bacteria</taxon>
        <taxon>Bacillati</taxon>
        <taxon>Bacillota</taxon>
        <taxon>Tissierellia</taxon>
        <taxon>Tissierellales</taxon>
        <taxon>Tissierellaceae</taxon>
        <taxon>Tissierella</taxon>
    </lineage>
</organism>
<dbReference type="SUPFAM" id="SSF102114">
    <property type="entry name" value="Radical SAM enzymes"/>
    <property type="match status" value="1"/>
</dbReference>
<evidence type="ECO:0000256" key="3">
    <source>
        <dbReference type="ARBA" id="ARBA00023014"/>
    </source>
</evidence>
<dbReference type="SFLD" id="SFLDG01084">
    <property type="entry name" value="Uncharacterised_Radical_SAM_Su"/>
    <property type="match status" value="1"/>
</dbReference>
<dbReference type="PANTHER" id="PTHR43432">
    <property type="entry name" value="SLR0285 PROTEIN"/>
    <property type="match status" value="1"/>
</dbReference>
<keyword evidence="3" id="KW-0411">Iron-sulfur</keyword>
<proteinExistence type="predicted"/>
<evidence type="ECO:0000256" key="2">
    <source>
        <dbReference type="ARBA" id="ARBA00023004"/>
    </source>
</evidence>
<evidence type="ECO:0000259" key="4">
    <source>
        <dbReference type="Pfam" id="PF04055"/>
    </source>
</evidence>
<evidence type="ECO:0000313" key="6">
    <source>
        <dbReference type="Proteomes" id="UP001524478"/>
    </source>
</evidence>
<protein>
    <submittedName>
        <fullName evidence="5">Radical SAM protein</fullName>
    </submittedName>
</protein>